<dbReference type="EMBL" id="CALYLO010000002">
    <property type="protein sequence ID" value="CAH8244587.1"/>
    <property type="molecule type" value="Genomic_DNA"/>
</dbReference>
<dbReference type="PANTHER" id="PTHR30007">
    <property type="entry name" value="PHP DOMAIN PROTEIN"/>
    <property type="match status" value="1"/>
</dbReference>
<name>A0ABM9FX10_9BACL</name>
<dbReference type="EMBL" id="CALYLO010000008">
    <property type="protein sequence ID" value="CAH8247831.1"/>
    <property type="molecule type" value="Genomic_DNA"/>
</dbReference>
<dbReference type="EMBL" id="CALYLO010000005">
    <property type="protein sequence ID" value="CAH8246834.1"/>
    <property type="molecule type" value="Genomic_DNA"/>
</dbReference>
<protein>
    <submittedName>
        <fullName evidence="4">IS5 family transposase</fullName>
    </submittedName>
</protein>
<evidence type="ECO:0000313" key="9">
    <source>
        <dbReference type="EMBL" id="CAH8244608.1"/>
    </source>
</evidence>
<dbReference type="InterPro" id="IPR002559">
    <property type="entry name" value="Transposase_11"/>
</dbReference>
<evidence type="ECO:0000313" key="18">
    <source>
        <dbReference type="EMBL" id="CAH8249385.1"/>
    </source>
</evidence>
<sequence>GKRGQQFQAIGRSRGGLTSKIHAVVDGLGNPLRFEVTAGNINDCVTGYEILQTQDIQGKHVLADRGYDTDKIIALLEEKLAHSVIPSKKNRTIQRTTDWWLYKERHLVECLFNKLKHNRRLATRYDKLACTFVAFLKLASSMIWLA</sequence>
<dbReference type="EMBL" id="CALYLO010000014">
    <property type="protein sequence ID" value="CAH8249132.1"/>
    <property type="molecule type" value="Genomic_DNA"/>
</dbReference>
<evidence type="ECO:0000256" key="1">
    <source>
        <dbReference type="SAM" id="Phobius"/>
    </source>
</evidence>
<dbReference type="NCBIfam" id="NF033580">
    <property type="entry name" value="transpos_IS5_3"/>
    <property type="match status" value="1"/>
</dbReference>
<evidence type="ECO:0000313" key="5">
    <source>
        <dbReference type="EMBL" id="CAH8244408.1"/>
    </source>
</evidence>
<feature type="domain" description="Transposase IS4-like" evidence="2">
    <location>
        <begin position="11"/>
        <end position="135"/>
    </location>
</feature>
<dbReference type="EMBL" id="CALYLO010000001">
    <property type="protein sequence ID" value="CAH8243726.1"/>
    <property type="molecule type" value="Genomic_DNA"/>
</dbReference>
<evidence type="ECO:0000313" key="12">
    <source>
        <dbReference type="EMBL" id="CAH8246834.1"/>
    </source>
</evidence>
<dbReference type="EMBL" id="CALYLO010000002">
    <property type="protein sequence ID" value="CAH8244574.1"/>
    <property type="molecule type" value="Genomic_DNA"/>
</dbReference>
<dbReference type="Proteomes" id="UP001154322">
    <property type="component" value="Unassembled WGS sequence"/>
</dbReference>
<dbReference type="EMBL" id="CALYLO010000008">
    <property type="protein sequence ID" value="CAH8247779.1"/>
    <property type="molecule type" value="Genomic_DNA"/>
</dbReference>
<evidence type="ECO:0000313" key="17">
    <source>
        <dbReference type="EMBL" id="CAH8249132.1"/>
    </source>
</evidence>
<dbReference type="EMBL" id="CALYLO010000009">
    <property type="protein sequence ID" value="CAH8248234.1"/>
    <property type="molecule type" value="Genomic_DNA"/>
</dbReference>
<evidence type="ECO:0000313" key="13">
    <source>
        <dbReference type="EMBL" id="CAH8247095.1"/>
    </source>
</evidence>
<evidence type="ECO:0000313" key="14">
    <source>
        <dbReference type="EMBL" id="CAH8247779.1"/>
    </source>
</evidence>
<evidence type="ECO:0000313" key="8">
    <source>
        <dbReference type="EMBL" id="CAH8244587.1"/>
    </source>
</evidence>
<dbReference type="EMBL" id="CALYLO010000004">
    <property type="protein sequence ID" value="CAH8246130.1"/>
    <property type="molecule type" value="Genomic_DNA"/>
</dbReference>
<dbReference type="EMBL" id="CALYLO010000001">
    <property type="protein sequence ID" value="CAH8243405.1"/>
    <property type="molecule type" value="Genomic_DNA"/>
</dbReference>
<dbReference type="EMBL" id="CALYLO010000006">
    <property type="protein sequence ID" value="CAH8247095.1"/>
    <property type="molecule type" value="Genomic_DNA"/>
</dbReference>
<dbReference type="EMBL" id="CALYLO010000002">
    <property type="protein sequence ID" value="CAH8244506.1"/>
    <property type="molecule type" value="Genomic_DNA"/>
</dbReference>
<evidence type="ECO:0000313" key="19">
    <source>
        <dbReference type="Proteomes" id="UP001154322"/>
    </source>
</evidence>
<feature type="non-terminal residue" evidence="4">
    <location>
        <position position="1"/>
    </location>
</feature>
<keyword evidence="1" id="KW-1133">Transmembrane helix</keyword>
<evidence type="ECO:0000313" key="4">
    <source>
        <dbReference type="EMBL" id="CAH8243726.1"/>
    </source>
</evidence>
<dbReference type="EMBL" id="CALYLO010000016">
    <property type="protein sequence ID" value="CAH8249385.1"/>
    <property type="molecule type" value="Genomic_DNA"/>
</dbReference>
<proteinExistence type="predicted"/>
<evidence type="ECO:0000313" key="10">
    <source>
        <dbReference type="EMBL" id="CAH8246130.1"/>
    </source>
</evidence>
<feature type="transmembrane region" description="Helical" evidence="1">
    <location>
        <begin position="128"/>
        <end position="145"/>
    </location>
</feature>
<dbReference type="EMBL" id="CALYLO010000005">
    <property type="protein sequence ID" value="CAH8246569.1"/>
    <property type="molecule type" value="Genomic_DNA"/>
</dbReference>
<evidence type="ECO:0000313" key="6">
    <source>
        <dbReference type="EMBL" id="CAH8244506.1"/>
    </source>
</evidence>
<dbReference type="Pfam" id="PF01609">
    <property type="entry name" value="DDE_Tnp_1"/>
    <property type="match status" value="1"/>
</dbReference>
<dbReference type="PANTHER" id="PTHR30007:SF1">
    <property type="entry name" value="BLR1914 PROTEIN"/>
    <property type="match status" value="1"/>
</dbReference>
<dbReference type="EMBL" id="CALYLO010000002">
    <property type="protein sequence ID" value="CAH8244608.1"/>
    <property type="molecule type" value="Genomic_DNA"/>
</dbReference>
<keyword evidence="19" id="KW-1185">Reference proteome</keyword>
<keyword evidence="1" id="KW-0472">Membrane</keyword>
<organism evidence="4 19">
    <name type="scientific">Paenibacillus melissococcoides</name>
    <dbReference type="NCBI Taxonomy" id="2912268"/>
    <lineage>
        <taxon>Bacteria</taxon>
        <taxon>Bacillati</taxon>
        <taxon>Bacillota</taxon>
        <taxon>Bacilli</taxon>
        <taxon>Bacillales</taxon>
        <taxon>Paenibacillaceae</taxon>
        <taxon>Paenibacillus</taxon>
    </lineage>
</organism>
<evidence type="ECO:0000313" key="3">
    <source>
        <dbReference type="EMBL" id="CAH8243405.1"/>
    </source>
</evidence>
<evidence type="ECO:0000313" key="16">
    <source>
        <dbReference type="EMBL" id="CAH8248234.1"/>
    </source>
</evidence>
<evidence type="ECO:0000313" key="15">
    <source>
        <dbReference type="EMBL" id="CAH8247831.1"/>
    </source>
</evidence>
<gene>
    <name evidence="3" type="ORF">WJ0W_000645</name>
    <name evidence="4" type="ORF">WJ0W_000965</name>
    <name evidence="5" type="ORF">WJ0W_001644</name>
    <name evidence="6" type="ORF">WJ0W_001740</name>
    <name evidence="7" type="ORF">WJ0W_001807</name>
    <name evidence="8" type="ORF">WJ0W_001818</name>
    <name evidence="9" type="ORF">WJ0W_001838</name>
    <name evidence="10" type="ORF">WJ0W_003366</name>
    <name evidence="11" type="ORF">WJ0W_003803</name>
    <name evidence="12" type="ORF">WJ0W_004066</name>
    <name evidence="13" type="ORF">WJ0W_004329</name>
    <name evidence="14" type="ORF">WJ0W_005035</name>
    <name evidence="15" type="ORF">WJ0W_005086</name>
    <name evidence="16" type="ORF">WJ0W_005491</name>
    <name evidence="17" type="ORF">WJ0W_006318</name>
    <name evidence="18" type="ORF">WJ0W_006570</name>
</gene>
<comment type="caution">
    <text evidence="4">The sequence shown here is derived from an EMBL/GenBank/DDBJ whole genome shotgun (WGS) entry which is preliminary data.</text>
</comment>
<evidence type="ECO:0000313" key="11">
    <source>
        <dbReference type="EMBL" id="CAH8246569.1"/>
    </source>
</evidence>
<evidence type="ECO:0000259" key="2">
    <source>
        <dbReference type="Pfam" id="PF01609"/>
    </source>
</evidence>
<accession>A0ABM9FX10</accession>
<reference evidence="4" key="1">
    <citation type="submission" date="2022-06" db="EMBL/GenBank/DDBJ databases">
        <authorList>
            <person name="Dietemann V."/>
            <person name="Ory F."/>
            <person name="Dainat B."/>
            <person name="Oberhansli S."/>
        </authorList>
    </citation>
    <scope>NUCLEOTIDE SEQUENCE</scope>
    <source>
        <strain evidence="4">Ena-SAMPLE-TAB-26-04-2022-14:26:32:270-5432</strain>
    </source>
</reference>
<evidence type="ECO:0000313" key="7">
    <source>
        <dbReference type="EMBL" id="CAH8244574.1"/>
    </source>
</evidence>
<keyword evidence="1" id="KW-0812">Transmembrane</keyword>
<dbReference type="EMBL" id="CALYLO010000001">
    <property type="protein sequence ID" value="CAH8244408.1"/>
    <property type="molecule type" value="Genomic_DNA"/>
</dbReference>